<dbReference type="PANTHER" id="PTHR12558:SF13">
    <property type="entry name" value="CELL DIVISION CYCLE PROTEIN 27 HOMOLOG"/>
    <property type="match status" value="1"/>
</dbReference>
<sequence length="224" mass="25703">MSKRRKLQDKNTQIVKEMVAALDRDPYDPKRYYDLGSMLTTMQSFQQAEELFLKGLNVFEKEQQKQEILHYGLGNVYYSAGLYEKAISEFSKVKEQNLHADALLMIAQGYFAQNEYQQAMVFALTASEELPTDLAAKSLLGDCFLATGDFKNAQKFYDQALSLKSDNVHVNFQRGLTAMVLGQAPDDFFAKVKKLDPEYFEKHKERLNDIASVVKDKHDKETKE</sequence>
<dbReference type="AlphaFoldDB" id="A0A0R2KHY5"/>
<evidence type="ECO:0000313" key="2">
    <source>
        <dbReference type="EMBL" id="KRN86173.1"/>
    </source>
</evidence>
<dbReference type="Pfam" id="PF13432">
    <property type="entry name" value="TPR_16"/>
    <property type="match status" value="1"/>
</dbReference>
<feature type="repeat" description="TPR" evidence="1">
    <location>
        <begin position="29"/>
        <end position="62"/>
    </location>
</feature>
<keyword evidence="1" id="KW-0802">TPR repeat</keyword>
<evidence type="ECO:0000313" key="4">
    <source>
        <dbReference type="Proteomes" id="UP000051491"/>
    </source>
</evidence>
<dbReference type="KEGG" id="laca:LAC1533_1367"/>
<evidence type="ECO:0000313" key="3">
    <source>
        <dbReference type="EMBL" id="SFV40787.1"/>
    </source>
</evidence>
<protein>
    <submittedName>
        <fullName evidence="2">Uncharacterized protein</fullName>
    </submittedName>
</protein>
<name>A0A0R2KHY5_9LACO</name>
<gene>
    <name evidence="2" type="ORF">IV43_GL000650</name>
    <name evidence="3" type="ORF">LAC1533_1367</name>
</gene>
<dbReference type="GeneID" id="95349461"/>
<dbReference type="EMBL" id="JQBK01000017">
    <property type="protein sequence ID" value="KRN86173.1"/>
    <property type="molecule type" value="Genomic_DNA"/>
</dbReference>
<evidence type="ECO:0000256" key="1">
    <source>
        <dbReference type="PROSITE-ProRule" id="PRU00339"/>
    </source>
</evidence>
<organism evidence="2 4">
    <name type="scientific">Ligilactobacillus acidipiscis</name>
    <dbReference type="NCBI Taxonomy" id="89059"/>
    <lineage>
        <taxon>Bacteria</taxon>
        <taxon>Bacillati</taxon>
        <taxon>Bacillota</taxon>
        <taxon>Bacilli</taxon>
        <taxon>Lactobacillales</taxon>
        <taxon>Lactobacillaceae</taxon>
        <taxon>Ligilactobacillus</taxon>
    </lineage>
</organism>
<reference evidence="2 4" key="1">
    <citation type="journal article" date="2015" name="Genome Announc.">
        <title>Expanding the biotechnology potential of lactobacilli through comparative genomics of 213 strains and associated genera.</title>
        <authorList>
            <person name="Sun Z."/>
            <person name="Harris H.M."/>
            <person name="McCann A."/>
            <person name="Guo C."/>
            <person name="Argimon S."/>
            <person name="Zhang W."/>
            <person name="Yang X."/>
            <person name="Jeffery I.B."/>
            <person name="Cooney J.C."/>
            <person name="Kagawa T.F."/>
            <person name="Liu W."/>
            <person name="Song Y."/>
            <person name="Salvetti E."/>
            <person name="Wrobel A."/>
            <person name="Rasinkangas P."/>
            <person name="Parkhill J."/>
            <person name="Rea M.C."/>
            <person name="O'Sullivan O."/>
            <person name="Ritari J."/>
            <person name="Douillard F.P."/>
            <person name="Paul Ross R."/>
            <person name="Yang R."/>
            <person name="Briner A.E."/>
            <person name="Felis G.E."/>
            <person name="de Vos W.M."/>
            <person name="Barrangou R."/>
            <person name="Klaenhammer T.R."/>
            <person name="Caufield P.W."/>
            <person name="Cui Y."/>
            <person name="Zhang H."/>
            <person name="O'Toole P.W."/>
        </authorList>
    </citation>
    <scope>NUCLEOTIDE SEQUENCE [LARGE SCALE GENOMIC DNA]</scope>
    <source>
        <strain evidence="2 4">DSM 15353</strain>
    </source>
</reference>
<proteinExistence type="predicted"/>
<dbReference type="Gene3D" id="1.25.40.10">
    <property type="entry name" value="Tetratricopeptide repeat domain"/>
    <property type="match status" value="2"/>
</dbReference>
<dbReference type="STRING" id="89059.LAC1533_1367"/>
<dbReference type="Proteomes" id="UP000190935">
    <property type="component" value="Chromosome I"/>
</dbReference>
<dbReference type="InterPro" id="IPR011990">
    <property type="entry name" value="TPR-like_helical_dom_sf"/>
</dbReference>
<dbReference type="SMART" id="SM00028">
    <property type="entry name" value="TPR"/>
    <property type="match status" value="4"/>
</dbReference>
<dbReference type="PANTHER" id="PTHR12558">
    <property type="entry name" value="CELL DIVISION CYCLE 16,23,27"/>
    <property type="match status" value="1"/>
</dbReference>
<dbReference type="PATRIC" id="fig|89059.3.peg.673"/>
<dbReference type="Proteomes" id="UP000051491">
    <property type="component" value="Unassembled WGS sequence"/>
</dbReference>
<dbReference type="EMBL" id="LT630287">
    <property type="protein sequence ID" value="SFV40787.1"/>
    <property type="molecule type" value="Genomic_DNA"/>
</dbReference>
<dbReference type="SUPFAM" id="SSF48452">
    <property type="entry name" value="TPR-like"/>
    <property type="match status" value="1"/>
</dbReference>
<dbReference type="RefSeq" id="WP_010494650.1">
    <property type="nucleotide sequence ID" value="NZ_JBHUGU010000002.1"/>
</dbReference>
<dbReference type="Pfam" id="PF13181">
    <property type="entry name" value="TPR_8"/>
    <property type="match status" value="1"/>
</dbReference>
<feature type="repeat" description="TPR" evidence="1">
    <location>
        <begin position="134"/>
        <end position="167"/>
    </location>
</feature>
<evidence type="ECO:0000313" key="5">
    <source>
        <dbReference type="Proteomes" id="UP000190935"/>
    </source>
</evidence>
<reference evidence="3" key="3">
    <citation type="submission" date="2016-11" db="EMBL/GenBank/DDBJ databases">
        <authorList>
            <person name="Jaros S."/>
            <person name="Januszkiewicz K."/>
            <person name="Wedrychowicz H."/>
        </authorList>
    </citation>
    <scope>NUCLEOTIDE SEQUENCE [LARGE SCALE GENOMIC DNA]</scope>
    <source>
        <strain evidence="3">ACA-DC 1533</strain>
    </source>
</reference>
<reference evidence="5" key="2">
    <citation type="submission" date="2016-11" db="EMBL/GenBank/DDBJ databases">
        <authorList>
            <person name="Papadimitriou K."/>
        </authorList>
    </citation>
    <scope>NUCLEOTIDE SEQUENCE [LARGE SCALE GENOMIC DNA]</scope>
    <source>
        <strain evidence="5">ACA-DC 1533</strain>
    </source>
</reference>
<accession>A0A0R2KHY5</accession>
<dbReference type="PROSITE" id="PS50005">
    <property type="entry name" value="TPR"/>
    <property type="match status" value="2"/>
</dbReference>
<dbReference type="InterPro" id="IPR019734">
    <property type="entry name" value="TPR_rpt"/>
</dbReference>
<dbReference type="OrthoDB" id="2329209at2"/>